<dbReference type="Proteomes" id="UP000887566">
    <property type="component" value="Unplaced"/>
</dbReference>
<sequence length="424" mass="48131">MSDGFSCTIVDDDSQLPIEEEDEFDNTSMTDVCLVYTSQLEALLRAKCLADDCNSPIEQIAWVRHGSCYTANMECFHGHCNSWSSQPKVTDIPSDTMYFGNLDLTTATLATGLAYADIQRLAEVLDLAIASQTTFFELQSQYVLPAVDDIYNQHMDQVHEILAEQEEEAAKTKVCTEIQPWLRSILNHLWFSVDNCSKDPIQCQELFRSITHHVANEHSWKEDQSFTLVSEFCHAQLSAEKVATTGWLSKQSDAYRRLCGILTDKRLLKNVGRIAKNLTTSAVENYHSVRLTYVTKRKAYRYASYQMRSQLAVLHHNFASLGKEQATTAAGAVKRKIAYSKVGGRWTEKTKHIRPTVEWKRGVLLDVHLERLNYLQTREYRPLSFPNIPANAAPLPRPIKDRMSELLDTTSNTDISDSETDDES</sequence>
<evidence type="ECO:0000313" key="2">
    <source>
        <dbReference type="WBParaSite" id="PSAMB.scaffold7370size7756.g29986.t1"/>
    </source>
</evidence>
<evidence type="ECO:0000313" key="1">
    <source>
        <dbReference type="Proteomes" id="UP000887566"/>
    </source>
</evidence>
<dbReference type="WBParaSite" id="PSAMB.scaffold7370size7756.g29986.t1">
    <property type="protein sequence ID" value="PSAMB.scaffold7370size7756.g29986.t1"/>
    <property type="gene ID" value="PSAMB.scaffold7370size7756.g29986"/>
</dbReference>
<protein>
    <submittedName>
        <fullName evidence="2">Uncharacterized protein</fullName>
    </submittedName>
</protein>
<dbReference type="PANTHER" id="PTHR31751">
    <property type="entry name" value="SI:CH211-108C17.2-RELATED-RELATED"/>
    <property type="match status" value="1"/>
</dbReference>
<name>A0A914XB18_9BILA</name>
<reference evidence="2" key="1">
    <citation type="submission" date="2022-11" db="UniProtKB">
        <authorList>
            <consortium name="WormBaseParasite"/>
        </authorList>
    </citation>
    <scope>IDENTIFICATION</scope>
</reference>
<dbReference type="AlphaFoldDB" id="A0A914XB18"/>
<accession>A0A914XB18</accession>
<dbReference type="PANTHER" id="PTHR31751:SF42">
    <property type="entry name" value="PROTEIN CBG10204"/>
    <property type="match status" value="1"/>
</dbReference>
<proteinExistence type="predicted"/>
<keyword evidence="1" id="KW-1185">Reference proteome</keyword>
<organism evidence="1 2">
    <name type="scientific">Plectus sambesii</name>
    <dbReference type="NCBI Taxonomy" id="2011161"/>
    <lineage>
        <taxon>Eukaryota</taxon>
        <taxon>Metazoa</taxon>
        <taxon>Ecdysozoa</taxon>
        <taxon>Nematoda</taxon>
        <taxon>Chromadorea</taxon>
        <taxon>Plectida</taxon>
        <taxon>Plectina</taxon>
        <taxon>Plectoidea</taxon>
        <taxon>Plectidae</taxon>
        <taxon>Plectus</taxon>
    </lineage>
</organism>